<dbReference type="InterPro" id="IPR007721">
    <property type="entry name" value="RbsD_FucU"/>
</dbReference>
<comment type="similarity">
    <text evidence="6">Belongs to the RbsD / FucU family. RbsD subfamily.</text>
</comment>
<dbReference type="SUPFAM" id="SSF102546">
    <property type="entry name" value="RbsD-like"/>
    <property type="match status" value="1"/>
</dbReference>
<dbReference type="PANTHER" id="PTHR37831">
    <property type="entry name" value="D-RIBOSE PYRANASE"/>
    <property type="match status" value="1"/>
</dbReference>
<feature type="binding site" evidence="6">
    <location>
        <position position="98"/>
    </location>
    <ligand>
        <name>substrate</name>
    </ligand>
</feature>
<dbReference type="HAMAP" id="MF_01661">
    <property type="entry name" value="D_rib_pyranase"/>
    <property type="match status" value="1"/>
</dbReference>
<evidence type="ECO:0000256" key="4">
    <source>
        <dbReference type="ARBA" id="ARBA00023235"/>
    </source>
</evidence>
<evidence type="ECO:0000256" key="3">
    <source>
        <dbReference type="ARBA" id="ARBA00022490"/>
    </source>
</evidence>
<dbReference type="GO" id="GO:0062193">
    <property type="term" value="F:D-ribose pyranase activity"/>
    <property type="evidence" value="ECO:0007669"/>
    <property type="project" value="UniProtKB-EC"/>
</dbReference>
<protein>
    <recommendedName>
        <fullName evidence="2 6">D-ribose pyranase</fullName>
        <ecNumber evidence="2 6">5.4.99.62</ecNumber>
    </recommendedName>
</protein>
<comment type="function">
    <text evidence="6">Catalyzes the interconversion of beta-pyran and beta-furan forms of D-ribose.</text>
</comment>
<evidence type="ECO:0000256" key="1">
    <source>
        <dbReference type="ARBA" id="ARBA00000223"/>
    </source>
</evidence>
<keyword evidence="3 6" id="KW-0963">Cytoplasm</keyword>
<dbReference type="InterPro" id="IPR023064">
    <property type="entry name" value="D-ribose_pyranase"/>
</dbReference>
<evidence type="ECO:0000256" key="5">
    <source>
        <dbReference type="ARBA" id="ARBA00023277"/>
    </source>
</evidence>
<keyword evidence="8" id="KW-1185">Reference proteome</keyword>
<reference evidence="7" key="1">
    <citation type="submission" date="2021-10" db="EMBL/GenBank/DDBJ databases">
        <title>The complete genome sequence of Leeia sp. TBRC 13508.</title>
        <authorList>
            <person name="Charoenyingcharoen P."/>
            <person name="Yukphan P."/>
        </authorList>
    </citation>
    <scope>NUCLEOTIDE SEQUENCE</scope>
    <source>
        <strain evidence="7">TBRC 13508</strain>
    </source>
</reference>
<comment type="pathway">
    <text evidence="6">Carbohydrate metabolism; D-ribose degradation; D-ribose 5-phosphate from beta-D-ribopyranose: step 1/2.</text>
</comment>
<gene>
    <name evidence="6 7" type="primary">rbsD</name>
    <name evidence="7" type="ORF">LIN78_06895</name>
</gene>
<feature type="binding site" evidence="6">
    <location>
        <begin position="120"/>
        <end position="122"/>
    </location>
    <ligand>
        <name>substrate</name>
    </ligand>
</feature>
<comment type="catalytic activity">
    <reaction evidence="1 6">
        <text>beta-D-ribopyranose = beta-D-ribofuranose</text>
        <dbReference type="Rhea" id="RHEA:25432"/>
        <dbReference type="ChEBI" id="CHEBI:27476"/>
        <dbReference type="ChEBI" id="CHEBI:47002"/>
        <dbReference type="EC" id="5.4.99.62"/>
    </reaction>
</comment>
<proteinExistence type="inferred from homology"/>
<evidence type="ECO:0000256" key="6">
    <source>
        <dbReference type="HAMAP-Rule" id="MF_01661"/>
    </source>
</evidence>
<dbReference type="EC" id="5.4.99.62" evidence="2 6"/>
<dbReference type="RefSeq" id="WP_227179875.1">
    <property type="nucleotide sequence ID" value="NZ_JAJBZT010000003.1"/>
</dbReference>
<accession>A0ABS8D5J1</accession>
<dbReference type="NCBIfam" id="NF008761">
    <property type="entry name" value="PRK11797.1"/>
    <property type="match status" value="1"/>
</dbReference>
<comment type="subcellular location">
    <subcellularLocation>
        <location evidence="6">Cytoplasm</location>
    </subcellularLocation>
</comment>
<comment type="caution">
    <text evidence="7">The sequence shown here is derived from an EMBL/GenBank/DDBJ whole genome shotgun (WGS) entry which is preliminary data.</text>
</comment>
<feature type="binding site" evidence="6">
    <location>
        <position position="28"/>
    </location>
    <ligand>
        <name>substrate</name>
    </ligand>
</feature>
<name>A0ABS8D5J1_9NEIS</name>
<keyword evidence="5 6" id="KW-0119">Carbohydrate metabolism</keyword>
<evidence type="ECO:0000313" key="8">
    <source>
        <dbReference type="Proteomes" id="UP001165395"/>
    </source>
</evidence>
<keyword evidence="4 6" id="KW-0413">Isomerase</keyword>
<dbReference type="PANTHER" id="PTHR37831:SF1">
    <property type="entry name" value="D-RIBOSE PYRANASE"/>
    <property type="match status" value="1"/>
</dbReference>
<dbReference type="Proteomes" id="UP001165395">
    <property type="component" value="Unassembled WGS sequence"/>
</dbReference>
<sequence>MKKTGLLHAKLTEIITAAGHGDLIVIGDAGLPVPANTPLIDLAVVPGLPKFLDVLTAVANELAIEAVLIAAETANHSPEIQTGIETATQGITKDTISHEQLKDLSKTAKVIIRTGECTPYANVILRAGVTF</sequence>
<dbReference type="Gene3D" id="3.40.1650.10">
    <property type="entry name" value="RbsD-like domain"/>
    <property type="match status" value="1"/>
</dbReference>
<dbReference type="Pfam" id="PF05025">
    <property type="entry name" value="RbsD_FucU"/>
    <property type="match status" value="1"/>
</dbReference>
<feature type="active site" description="Proton donor" evidence="6">
    <location>
        <position position="20"/>
    </location>
</feature>
<evidence type="ECO:0000313" key="7">
    <source>
        <dbReference type="EMBL" id="MCB6183268.1"/>
    </source>
</evidence>
<dbReference type="InterPro" id="IPR023750">
    <property type="entry name" value="RbsD-like_sf"/>
</dbReference>
<comment type="subunit">
    <text evidence="6">Homodecamer.</text>
</comment>
<dbReference type="EMBL" id="JAJBZT010000003">
    <property type="protein sequence ID" value="MCB6183268.1"/>
    <property type="molecule type" value="Genomic_DNA"/>
</dbReference>
<organism evidence="7 8">
    <name type="scientific">Leeia speluncae</name>
    <dbReference type="NCBI Taxonomy" id="2884804"/>
    <lineage>
        <taxon>Bacteria</taxon>
        <taxon>Pseudomonadati</taxon>
        <taxon>Pseudomonadota</taxon>
        <taxon>Betaproteobacteria</taxon>
        <taxon>Neisseriales</taxon>
        <taxon>Leeiaceae</taxon>
        <taxon>Leeia</taxon>
    </lineage>
</organism>
<evidence type="ECO:0000256" key="2">
    <source>
        <dbReference type="ARBA" id="ARBA00012862"/>
    </source>
</evidence>